<evidence type="ECO:0000313" key="3">
    <source>
        <dbReference type="Proteomes" id="UP000887013"/>
    </source>
</evidence>
<reference evidence="2" key="1">
    <citation type="submission" date="2020-08" db="EMBL/GenBank/DDBJ databases">
        <title>Multicomponent nature underlies the extraordinary mechanical properties of spider dragline silk.</title>
        <authorList>
            <person name="Kono N."/>
            <person name="Nakamura H."/>
            <person name="Mori M."/>
            <person name="Yoshida Y."/>
            <person name="Ohtoshi R."/>
            <person name="Malay A.D."/>
            <person name="Moran D.A.P."/>
            <person name="Tomita M."/>
            <person name="Numata K."/>
            <person name="Arakawa K."/>
        </authorList>
    </citation>
    <scope>NUCLEOTIDE SEQUENCE</scope>
</reference>
<protein>
    <submittedName>
        <fullName evidence="2">Uncharacterized protein</fullName>
    </submittedName>
</protein>
<dbReference type="AlphaFoldDB" id="A0A8X6UTM8"/>
<gene>
    <name evidence="2" type="ORF">NPIL_351691</name>
</gene>
<evidence type="ECO:0000313" key="2">
    <source>
        <dbReference type="EMBL" id="GFU42082.1"/>
    </source>
</evidence>
<accession>A0A8X6UTM8</accession>
<name>A0A8X6UTM8_NEPPI</name>
<comment type="caution">
    <text evidence="2">The sequence shown here is derived from an EMBL/GenBank/DDBJ whole genome shotgun (WGS) entry which is preliminary data.</text>
</comment>
<organism evidence="2 3">
    <name type="scientific">Nephila pilipes</name>
    <name type="common">Giant wood spider</name>
    <name type="synonym">Nephila maculata</name>
    <dbReference type="NCBI Taxonomy" id="299642"/>
    <lineage>
        <taxon>Eukaryota</taxon>
        <taxon>Metazoa</taxon>
        <taxon>Ecdysozoa</taxon>
        <taxon>Arthropoda</taxon>
        <taxon>Chelicerata</taxon>
        <taxon>Arachnida</taxon>
        <taxon>Araneae</taxon>
        <taxon>Araneomorphae</taxon>
        <taxon>Entelegynae</taxon>
        <taxon>Araneoidea</taxon>
        <taxon>Nephilidae</taxon>
        <taxon>Nephila</taxon>
    </lineage>
</organism>
<keyword evidence="3" id="KW-1185">Reference proteome</keyword>
<dbReference type="EMBL" id="BMAW01132115">
    <property type="protein sequence ID" value="GFU42082.1"/>
    <property type="molecule type" value="Genomic_DNA"/>
</dbReference>
<dbReference type="Proteomes" id="UP000887013">
    <property type="component" value="Unassembled WGS sequence"/>
</dbReference>
<feature type="region of interest" description="Disordered" evidence="1">
    <location>
        <begin position="90"/>
        <end position="128"/>
    </location>
</feature>
<feature type="compositionally biased region" description="Low complexity" evidence="1">
    <location>
        <begin position="98"/>
        <end position="108"/>
    </location>
</feature>
<sequence>MTCSCGNTICCCGILCYCSKESCVCEECSKLIHRLCSLCGLPFHSADQFNIVESRKVCSCFIIPVAPERQILSPICNLPNGQQKLIMPQPRRSISKCSSLSRGTSNSSLDEQPMTPKGNHPISNSEQLPKDIELCGKRNISKMEFSMPLNNLPVEETTQTFSTGIEEFDERDNPCERPHQPTAPENADVNGPVLEESCRNGNSPERLKPTNTEILEELRGMVMDNSNQIKSLQKILCGAVENRSADSISHPKLQITNVGNNSDPPAIDDPISIVGNRPITFPREFIPGDVRVAQNLPVRRFFSDSSNQSSFGSMKRLMDKTFNNKESLQNDSKSTRGLNYTNIVESSKWAQYTKDWLDSYHVRY</sequence>
<evidence type="ECO:0000256" key="1">
    <source>
        <dbReference type="SAM" id="MobiDB-lite"/>
    </source>
</evidence>
<proteinExistence type="predicted"/>
<feature type="region of interest" description="Disordered" evidence="1">
    <location>
        <begin position="169"/>
        <end position="191"/>
    </location>
</feature>